<keyword evidence="9" id="KW-1133">Transmembrane helix</keyword>
<reference evidence="11 12" key="1">
    <citation type="submission" date="2019-09" db="EMBL/GenBank/DDBJ databases">
        <title>Polymorphobacter sp. isolated from a lake in China.</title>
        <authorList>
            <person name="Liu Z."/>
        </authorList>
    </citation>
    <scope>NUCLEOTIDE SEQUENCE [LARGE SCALE GENOMIC DNA]</scope>
    <source>
        <strain evidence="11 12">D40P</strain>
    </source>
</reference>
<keyword evidence="4" id="KW-0808">Transferase</keyword>
<evidence type="ECO:0000256" key="6">
    <source>
        <dbReference type="ARBA" id="ARBA00022777"/>
    </source>
</evidence>
<keyword evidence="9" id="KW-0472">Membrane</keyword>
<evidence type="ECO:0000259" key="10">
    <source>
        <dbReference type="Pfam" id="PF07568"/>
    </source>
</evidence>
<dbReference type="GO" id="GO:0005524">
    <property type="term" value="F:ATP binding"/>
    <property type="evidence" value="ECO:0007669"/>
    <property type="project" value="UniProtKB-KW"/>
</dbReference>
<dbReference type="Gene3D" id="3.30.450.20">
    <property type="entry name" value="PAS domain"/>
    <property type="match status" value="1"/>
</dbReference>
<dbReference type="PANTHER" id="PTHR41523">
    <property type="entry name" value="TWO-COMPONENT SYSTEM SENSOR PROTEIN"/>
    <property type="match status" value="1"/>
</dbReference>
<keyword evidence="5" id="KW-0547">Nucleotide-binding</keyword>
<comment type="caution">
    <text evidence="11">The sequence shown here is derived from an EMBL/GenBank/DDBJ whole genome shotgun (WGS) entry which is preliminary data.</text>
</comment>
<name>A0A7C9KJC5_9SPHN</name>
<dbReference type="Proteomes" id="UP000481327">
    <property type="component" value="Unassembled WGS sequence"/>
</dbReference>
<evidence type="ECO:0000256" key="4">
    <source>
        <dbReference type="ARBA" id="ARBA00022679"/>
    </source>
</evidence>
<evidence type="ECO:0000313" key="12">
    <source>
        <dbReference type="Proteomes" id="UP000481327"/>
    </source>
</evidence>
<evidence type="ECO:0000256" key="7">
    <source>
        <dbReference type="ARBA" id="ARBA00022840"/>
    </source>
</evidence>
<sequence>MAPIRSRRRLPAPMPPRSPNRCRRGLPICYARSNSRIHTSLTTNRQLSKTLGGALILALLPMGLLAVLLSLRSYNAVIAVQGAVSPLGLFGIVLPVLIWITALVVGWYAVSRLVVQPLLAIERGMALYGRSSDPARTRLRFGARDFGSAELASLAASFDSMADEIDQHSRNLRSALVEQQRLTREVHHRVKNNLQIVSSLLSLQARGADSSESAQTYAVIQARLAALMHVHRWMYDDATSHGVDLTSLAGELCAGLETSLVSPAHPKVTMVCETAPIILHPDAAVPVAFLITELASLAASYAEPGPLEICVSATLLPRNGDDPVKSKIAVESAGFKGVDHIAAASMTPTARIIHGMARQLRSALVHDADIGCYSVTFAGSA</sequence>
<dbReference type="OrthoDB" id="9767435at2"/>
<dbReference type="PANTHER" id="PTHR41523:SF8">
    <property type="entry name" value="ETHYLENE RESPONSE SENSOR PROTEIN"/>
    <property type="match status" value="1"/>
</dbReference>
<feature type="compositionally biased region" description="Basic residues" evidence="8">
    <location>
        <begin position="1"/>
        <end position="10"/>
    </location>
</feature>
<keyword evidence="6" id="KW-0418">Kinase</keyword>
<organism evidence="11 12">
    <name type="scientific">Sandarakinorhabdus fusca</name>
    <dbReference type="NCBI Taxonomy" id="1439888"/>
    <lineage>
        <taxon>Bacteria</taxon>
        <taxon>Pseudomonadati</taxon>
        <taxon>Pseudomonadota</taxon>
        <taxon>Alphaproteobacteria</taxon>
        <taxon>Sphingomonadales</taxon>
        <taxon>Sphingosinicellaceae</taxon>
        <taxon>Sandarakinorhabdus</taxon>
    </lineage>
</organism>
<evidence type="ECO:0000256" key="2">
    <source>
        <dbReference type="ARBA" id="ARBA00012438"/>
    </source>
</evidence>
<proteinExistence type="predicted"/>
<keyword evidence="12" id="KW-1185">Reference proteome</keyword>
<feature type="region of interest" description="Disordered" evidence="8">
    <location>
        <begin position="1"/>
        <end position="20"/>
    </location>
</feature>
<evidence type="ECO:0000256" key="9">
    <source>
        <dbReference type="SAM" id="Phobius"/>
    </source>
</evidence>
<evidence type="ECO:0000256" key="3">
    <source>
        <dbReference type="ARBA" id="ARBA00022553"/>
    </source>
</evidence>
<protein>
    <recommendedName>
        <fullName evidence="2">histidine kinase</fullName>
        <ecNumber evidence="2">2.7.13.3</ecNumber>
    </recommendedName>
</protein>
<evidence type="ECO:0000313" key="11">
    <source>
        <dbReference type="EMBL" id="MQT18220.1"/>
    </source>
</evidence>
<gene>
    <name evidence="11" type="ORF">F3168_13235</name>
</gene>
<dbReference type="GO" id="GO:0004673">
    <property type="term" value="F:protein histidine kinase activity"/>
    <property type="evidence" value="ECO:0007669"/>
    <property type="project" value="UniProtKB-EC"/>
</dbReference>
<evidence type="ECO:0000256" key="5">
    <source>
        <dbReference type="ARBA" id="ARBA00022741"/>
    </source>
</evidence>
<keyword evidence="9" id="KW-0812">Transmembrane</keyword>
<feature type="transmembrane region" description="Helical" evidence="9">
    <location>
        <begin position="50"/>
        <end position="69"/>
    </location>
</feature>
<feature type="domain" description="Signal transduction histidine kinase subgroup 2 dimerisation and phosphoacceptor" evidence="10">
    <location>
        <begin position="185"/>
        <end position="257"/>
    </location>
</feature>
<dbReference type="AlphaFoldDB" id="A0A7C9KJC5"/>
<dbReference type="InterPro" id="IPR011495">
    <property type="entry name" value="Sig_transdc_His_kin_sub2_dim/P"/>
</dbReference>
<feature type="transmembrane region" description="Helical" evidence="9">
    <location>
        <begin position="89"/>
        <end position="110"/>
    </location>
</feature>
<dbReference type="Pfam" id="PF07568">
    <property type="entry name" value="HisKA_2"/>
    <property type="match status" value="1"/>
</dbReference>
<evidence type="ECO:0000256" key="8">
    <source>
        <dbReference type="SAM" id="MobiDB-lite"/>
    </source>
</evidence>
<accession>A0A7C9KJC5</accession>
<keyword evidence="7" id="KW-0067">ATP-binding</keyword>
<dbReference type="EMBL" id="WIOL01000005">
    <property type="protein sequence ID" value="MQT18220.1"/>
    <property type="molecule type" value="Genomic_DNA"/>
</dbReference>
<evidence type="ECO:0000256" key="1">
    <source>
        <dbReference type="ARBA" id="ARBA00000085"/>
    </source>
</evidence>
<keyword evidence="3" id="KW-0597">Phosphoprotein</keyword>
<dbReference type="EC" id="2.7.13.3" evidence="2"/>
<comment type="catalytic activity">
    <reaction evidence="1">
        <text>ATP + protein L-histidine = ADP + protein N-phospho-L-histidine.</text>
        <dbReference type="EC" id="2.7.13.3"/>
    </reaction>
</comment>